<evidence type="ECO:0000313" key="3">
    <source>
        <dbReference type="Proteomes" id="UP000017184"/>
    </source>
</evidence>
<dbReference type="KEGG" id="cbx:Cenrod_0520"/>
<reference evidence="2 3" key="1">
    <citation type="journal article" date="2013" name="Genome Biol.">
        <title>Genomic analysis reveals key aspects of prokaryotic symbiosis in the phototrophic consortium "Chlorochromatium aggregatum".</title>
        <authorList>
            <person name="Liu Z."/>
            <person name="Muller J."/>
            <person name="Li T."/>
            <person name="Alvey R.M."/>
            <person name="Vogl K."/>
            <person name="Frigaard N.U."/>
            <person name="Rockwell N.C."/>
            <person name="Boyd E.S."/>
            <person name="Tomsho L.P."/>
            <person name="Schuster S.C."/>
            <person name="Henke P."/>
            <person name="Rohde M."/>
            <person name="Overmann J."/>
            <person name="Bryant D.A."/>
        </authorList>
    </citation>
    <scope>NUCLEOTIDE SEQUENCE [LARGE SCALE GENOMIC DNA]</scope>
    <source>
        <strain evidence="2">CR</strain>
    </source>
</reference>
<feature type="region of interest" description="Disordered" evidence="1">
    <location>
        <begin position="85"/>
        <end position="108"/>
    </location>
</feature>
<dbReference type="EMBL" id="CP004885">
    <property type="protein sequence ID" value="AGX86634.1"/>
    <property type="molecule type" value="Genomic_DNA"/>
</dbReference>
<name>U5N8W8_9BURK</name>
<protein>
    <submittedName>
        <fullName evidence="2">Uncharacterized protein</fullName>
    </submittedName>
</protein>
<keyword evidence="3" id="KW-1185">Reference proteome</keyword>
<sequence>MGLDCTLQNSTASDRRWQNRREAWDVAQDSLQNLLSQDTPAMRHQIVLTMQGTGYWSVWMTVFKDHSNMLRGLIQALPGTDATCFDPEQDYRPVPRLNRPGNGGGSTI</sequence>
<evidence type="ECO:0000313" key="2">
    <source>
        <dbReference type="EMBL" id="AGX86634.1"/>
    </source>
</evidence>
<dbReference type="HOGENOM" id="CLU_159128_0_0_4"/>
<dbReference type="STRING" id="946483.Cenrod_0520"/>
<proteinExistence type="predicted"/>
<dbReference type="Proteomes" id="UP000017184">
    <property type="component" value="Chromosome"/>
</dbReference>
<dbReference type="eggNOG" id="COG1403">
    <property type="taxonomic scope" value="Bacteria"/>
</dbReference>
<accession>U5N8W8</accession>
<organism evidence="2 3">
    <name type="scientific">Candidatus Symbiobacter mobilis CR</name>
    <dbReference type="NCBI Taxonomy" id="946483"/>
    <lineage>
        <taxon>Bacteria</taxon>
        <taxon>Pseudomonadati</taxon>
        <taxon>Pseudomonadota</taxon>
        <taxon>Betaproteobacteria</taxon>
        <taxon>Burkholderiales</taxon>
        <taxon>Comamonadaceae</taxon>
    </lineage>
</organism>
<dbReference type="AlphaFoldDB" id="U5N8W8"/>
<gene>
    <name evidence="2" type="ORF">Cenrod_0520</name>
</gene>
<evidence type="ECO:0000256" key="1">
    <source>
        <dbReference type="SAM" id="MobiDB-lite"/>
    </source>
</evidence>